<evidence type="ECO:0000313" key="1">
    <source>
        <dbReference type="EMBL" id="PIA57052.1"/>
    </source>
</evidence>
<dbReference type="PANTHER" id="PTHR22753">
    <property type="entry name" value="TRANSMEMBRANE PROTEIN 68"/>
    <property type="match status" value="1"/>
</dbReference>
<organism evidence="1 2">
    <name type="scientific">Aquilegia coerulea</name>
    <name type="common">Rocky mountain columbine</name>
    <dbReference type="NCBI Taxonomy" id="218851"/>
    <lineage>
        <taxon>Eukaryota</taxon>
        <taxon>Viridiplantae</taxon>
        <taxon>Streptophyta</taxon>
        <taxon>Embryophyta</taxon>
        <taxon>Tracheophyta</taxon>
        <taxon>Spermatophyta</taxon>
        <taxon>Magnoliopsida</taxon>
        <taxon>Ranunculales</taxon>
        <taxon>Ranunculaceae</taxon>
        <taxon>Thalictroideae</taxon>
        <taxon>Aquilegia</taxon>
    </lineage>
</organism>
<accession>A0A2G5EMQ0</accession>
<dbReference type="EMBL" id="KZ305023">
    <property type="protein sequence ID" value="PIA57052.1"/>
    <property type="molecule type" value="Genomic_DNA"/>
</dbReference>
<keyword evidence="2" id="KW-1185">Reference proteome</keyword>
<name>A0A2G5EMQ0_AQUCA</name>
<dbReference type="AlphaFoldDB" id="A0A2G5EMQ0"/>
<dbReference type="OrthoDB" id="44277at2759"/>
<evidence type="ECO:0000313" key="2">
    <source>
        <dbReference type="Proteomes" id="UP000230069"/>
    </source>
</evidence>
<dbReference type="GO" id="GO:0016020">
    <property type="term" value="C:membrane"/>
    <property type="evidence" value="ECO:0007669"/>
    <property type="project" value="TreeGrafter"/>
</dbReference>
<proteinExistence type="predicted"/>
<dbReference type="STRING" id="218851.A0A2G5EMQ0"/>
<dbReference type="InParanoid" id="A0A2G5EMQ0"/>
<protein>
    <submittedName>
        <fullName evidence="1">Uncharacterized protein</fullName>
    </submittedName>
</protein>
<dbReference type="Proteomes" id="UP000230069">
    <property type="component" value="Unassembled WGS sequence"/>
</dbReference>
<dbReference type="PANTHER" id="PTHR22753:SF14">
    <property type="entry name" value="MONOACYLGLYCEROL_DIACYLGLYCEROL O-ACYLTRANSFERASE"/>
    <property type="match status" value="1"/>
</dbReference>
<sequence length="147" mass="16935">MASVHVTASNINYASSLVRYVLDYNDQMKVPIMKDLIKIMNQDTIRLRADAKGEITNQDVFIPGLLPKIPGRFYYLFGKPIEMKGKKALLTDKESANELYAHIKSDVENILCYLKEKREMDPYRGFLERTIYRVLSAPTDNIPTFEP</sequence>
<reference evidence="1 2" key="1">
    <citation type="submission" date="2017-09" db="EMBL/GenBank/DDBJ databases">
        <title>WGS assembly of Aquilegia coerulea Goldsmith.</title>
        <authorList>
            <person name="Hodges S."/>
            <person name="Kramer E."/>
            <person name="Nordborg M."/>
            <person name="Tomkins J."/>
            <person name="Borevitz J."/>
            <person name="Derieg N."/>
            <person name="Yan J."/>
            <person name="Mihaltcheva S."/>
            <person name="Hayes R.D."/>
            <person name="Rokhsar D."/>
        </authorList>
    </citation>
    <scope>NUCLEOTIDE SEQUENCE [LARGE SCALE GENOMIC DNA]</scope>
    <source>
        <strain evidence="2">cv. Goldsmith</strain>
    </source>
</reference>
<gene>
    <name evidence="1" type="ORF">AQUCO_00600051v1</name>
</gene>